<keyword evidence="3" id="KW-0472">Membrane</keyword>
<evidence type="ECO:0000256" key="2">
    <source>
        <dbReference type="SAM" id="MobiDB-lite"/>
    </source>
</evidence>
<dbReference type="GO" id="GO:0005743">
    <property type="term" value="C:mitochondrial inner membrane"/>
    <property type="evidence" value="ECO:0007669"/>
    <property type="project" value="InterPro"/>
</dbReference>
<evidence type="ECO:0000256" key="1">
    <source>
        <dbReference type="SAM" id="Coils"/>
    </source>
</evidence>
<accession>A0AAP0PRC5</accession>
<comment type="caution">
    <text evidence="4">The sequence shown here is derived from an EMBL/GenBank/DDBJ whole genome shotgun (WGS) entry which is preliminary data.</text>
</comment>
<keyword evidence="1" id="KW-0175">Coiled coil</keyword>
<protein>
    <recommendedName>
        <fullName evidence="6">LETM1-like protein</fullName>
    </recommendedName>
</protein>
<evidence type="ECO:0000313" key="4">
    <source>
        <dbReference type="EMBL" id="KAK9153607.1"/>
    </source>
</evidence>
<feature type="transmembrane region" description="Helical" evidence="3">
    <location>
        <begin position="645"/>
        <end position="668"/>
    </location>
</feature>
<organism evidence="4 5">
    <name type="scientific">Stephania japonica</name>
    <dbReference type="NCBI Taxonomy" id="461633"/>
    <lineage>
        <taxon>Eukaryota</taxon>
        <taxon>Viridiplantae</taxon>
        <taxon>Streptophyta</taxon>
        <taxon>Embryophyta</taxon>
        <taxon>Tracheophyta</taxon>
        <taxon>Spermatophyta</taxon>
        <taxon>Magnoliopsida</taxon>
        <taxon>Ranunculales</taxon>
        <taxon>Menispermaceae</taxon>
        <taxon>Menispermoideae</taxon>
        <taxon>Cissampelideae</taxon>
        <taxon>Stephania</taxon>
    </lineage>
</organism>
<evidence type="ECO:0000256" key="3">
    <source>
        <dbReference type="SAM" id="Phobius"/>
    </source>
</evidence>
<gene>
    <name evidence="4" type="ORF">Sjap_001087</name>
</gene>
<dbReference type="PANTHER" id="PTHR14009:SF9">
    <property type="entry name" value="LETM1-LIKE PROTEIN"/>
    <property type="match status" value="1"/>
</dbReference>
<keyword evidence="3" id="KW-1133">Transmembrane helix</keyword>
<feature type="compositionally biased region" description="Low complexity" evidence="2">
    <location>
        <begin position="700"/>
        <end position="720"/>
    </location>
</feature>
<dbReference type="GO" id="GO:0030003">
    <property type="term" value="P:intracellular monoatomic cation homeostasis"/>
    <property type="evidence" value="ECO:0007669"/>
    <property type="project" value="TreeGrafter"/>
</dbReference>
<feature type="coiled-coil region" evidence="1">
    <location>
        <begin position="526"/>
        <end position="553"/>
    </location>
</feature>
<dbReference type="EMBL" id="JBBNAE010000001">
    <property type="protein sequence ID" value="KAK9153607.1"/>
    <property type="molecule type" value="Genomic_DNA"/>
</dbReference>
<reference evidence="4 5" key="1">
    <citation type="submission" date="2024-01" db="EMBL/GenBank/DDBJ databases">
        <title>Genome assemblies of Stephania.</title>
        <authorList>
            <person name="Yang L."/>
        </authorList>
    </citation>
    <scope>NUCLEOTIDE SEQUENCE [LARGE SCALE GENOMIC DNA]</scope>
    <source>
        <strain evidence="4">QJT</strain>
        <tissue evidence="4">Leaf</tissue>
    </source>
</reference>
<dbReference type="AlphaFoldDB" id="A0AAP0PRC5"/>
<feature type="region of interest" description="Disordered" evidence="2">
    <location>
        <begin position="696"/>
        <end position="720"/>
    </location>
</feature>
<evidence type="ECO:0008006" key="6">
    <source>
        <dbReference type="Google" id="ProtNLM"/>
    </source>
</evidence>
<feature type="coiled-coil region" evidence="1">
    <location>
        <begin position="351"/>
        <end position="424"/>
    </location>
</feature>
<dbReference type="Proteomes" id="UP001417504">
    <property type="component" value="Unassembled WGS sequence"/>
</dbReference>
<dbReference type="PANTHER" id="PTHR14009">
    <property type="entry name" value="LEUCINE ZIPPER-EF-HAND CONTAINING TRANSMEMBRANE PROTEIN"/>
    <property type="match status" value="1"/>
</dbReference>
<dbReference type="InterPro" id="IPR044202">
    <property type="entry name" value="LETM1/MDM38-like"/>
</dbReference>
<keyword evidence="3" id="KW-0812">Transmembrane</keyword>
<proteinExistence type="predicted"/>
<name>A0AAP0PRC5_9MAGN</name>
<sequence length="720" mass="80212">MWVDLGETYTSFSRSRRLNHLYPLASSDEGVTVNGIPQTSTGNDMEEMRAKLNQSLKGNYSDGLIQSLHDAARCMASVYSLLQAASEISSRGDGRDRDVNVFVHRSLLRQSTSLESLIREELSAKRPEASEWFWSEQLPMVVETFIDHFEKDARFLAATTVSRGGLHIGSGNASDVSILILALTSIAAILKLGPAKVCCSQFFSMIPDVTGRLMDKLVELVPIHQAYYCVKDIGLCREFLIHFGPRAASCSTKDDGGTEEVAFWVELIQKQLQQTIDREKLWSKLTTCESIEVLEKDLAIFGFFIALGRSSKFYLSANGFDVVDDPIESFMRNDKESIAQRSGLETTSGLNSSFEKELDSFDKALESVEEALKRLEQLLQEMHVSNSNSGKEHLKAACSDLERIRKLKKEAEFLEASFRAKEASLQQGDDEGYSKSSSSVQRQYPKRGIGKGSNQLFNGSAGDGHVADRSVKKSRTFGASWCHIPLLEQIPKNQQWMKCKTLIVLLQEDERLQVASTAELADAESESNEIRRFERLRHELIELEKRVQKSTIQPENDEDVRVADQKASFGPGAGALIQVPKKENIIEKSIDKIKDASTDVWQGTQLLAIDVAAAVELLRRALIGDELTEKEKKALRRTLTDLASVVPIGILMLLPVTAVGHAAILAAIQRYVPALIPSTYGQDRLDLLRQLEKVKEMEPSEINTNENSEENSLSRNSTND</sequence>
<feature type="region of interest" description="Disordered" evidence="2">
    <location>
        <begin position="425"/>
        <end position="465"/>
    </location>
</feature>
<evidence type="ECO:0000313" key="5">
    <source>
        <dbReference type="Proteomes" id="UP001417504"/>
    </source>
</evidence>
<keyword evidence="5" id="KW-1185">Reference proteome</keyword>